<name>A0A5N3PH90_9HYPH</name>
<gene>
    <name evidence="3" type="ORF">FEZ63_02935</name>
</gene>
<keyword evidence="4" id="KW-1185">Reference proteome</keyword>
<keyword evidence="1" id="KW-0472">Membrane</keyword>
<organism evidence="3 4">
    <name type="scientific">Microvirga brassicacearum</name>
    <dbReference type="NCBI Taxonomy" id="2580413"/>
    <lineage>
        <taxon>Bacteria</taxon>
        <taxon>Pseudomonadati</taxon>
        <taxon>Pseudomonadota</taxon>
        <taxon>Alphaproteobacteria</taxon>
        <taxon>Hyphomicrobiales</taxon>
        <taxon>Methylobacteriaceae</taxon>
        <taxon>Microvirga</taxon>
    </lineage>
</organism>
<dbReference type="OrthoDB" id="1523598at2"/>
<reference evidence="3 4" key="1">
    <citation type="journal article" date="2019" name="Microorganisms">
        <title>Genome Insights into the Novel Species Microvirga brassicacearum, a Rapeseed Endophyte with Biotechnological Potential.</title>
        <authorList>
            <person name="Jimenez-Gomez A."/>
            <person name="Saati-Santamaria Z."/>
            <person name="Igual J.M."/>
            <person name="Rivas R."/>
            <person name="Mateos P.F."/>
            <person name="Garcia-Fraile P."/>
        </authorList>
    </citation>
    <scope>NUCLEOTIDE SEQUENCE [LARGE SCALE GENOMIC DNA]</scope>
    <source>
        <strain evidence="3 4">CDVBN77</strain>
    </source>
</reference>
<keyword evidence="1" id="KW-1133">Transmembrane helix</keyword>
<proteinExistence type="predicted"/>
<evidence type="ECO:0000313" key="4">
    <source>
        <dbReference type="Proteomes" id="UP000325684"/>
    </source>
</evidence>
<dbReference type="Pfam" id="PF11860">
    <property type="entry name" value="Muramidase"/>
    <property type="match status" value="1"/>
</dbReference>
<evidence type="ECO:0000259" key="2">
    <source>
        <dbReference type="Pfam" id="PF11860"/>
    </source>
</evidence>
<feature type="domain" description="N-acetylmuramidase" evidence="2">
    <location>
        <begin position="42"/>
        <end position="216"/>
    </location>
</feature>
<dbReference type="AlphaFoldDB" id="A0A5N3PH90"/>
<dbReference type="Proteomes" id="UP000325684">
    <property type="component" value="Unassembled WGS sequence"/>
</dbReference>
<dbReference type="EMBL" id="VCMV01000003">
    <property type="protein sequence ID" value="KAB0269080.1"/>
    <property type="molecule type" value="Genomic_DNA"/>
</dbReference>
<sequence>MTTDVTAAFAKLRENGFKGAAKRLEDLDIPRIGHRIGVGEDELHAFMDTECRGSGFDKQGRPQLLFEPHVFYRNLPAGAKRDAAMALGIAYPNWRTGTYPSDSYPRLTRALSIDETAAIKACSWGLGQILGENHIDAGYDTPQEMVTSFCADEENHLDASVNFIIANKIDDDLRALAKLTRPTTPDDCRVIVRVYNGVGYEANKYHIRFAANHNKWRKIKDTPWSPQSTAGAPAPPATSTVANGALVAAVVALVVAVASVLGIDTSSIKAMIP</sequence>
<feature type="transmembrane region" description="Helical" evidence="1">
    <location>
        <begin position="244"/>
        <end position="263"/>
    </location>
</feature>
<keyword evidence="1" id="KW-0812">Transmembrane</keyword>
<dbReference type="InterPro" id="IPR024408">
    <property type="entry name" value="Muramidase"/>
</dbReference>
<dbReference type="RefSeq" id="WP_150942137.1">
    <property type="nucleotide sequence ID" value="NZ_VCMV01000003.1"/>
</dbReference>
<comment type="caution">
    <text evidence="3">The sequence shown here is derived from an EMBL/GenBank/DDBJ whole genome shotgun (WGS) entry which is preliminary data.</text>
</comment>
<evidence type="ECO:0000256" key="1">
    <source>
        <dbReference type="SAM" id="Phobius"/>
    </source>
</evidence>
<evidence type="ECO:0000313" key="3">
    <source>
        <dbReference type="EMBL" id="KAB0269080.1"/>
    </source>
</evidence>
<protein>
    <submittedName>
        <fullName evidence="3">N-acetylmuramidase family protein</fullName>
    </submittedName>
</protein>
<accession>A0A5N3PH90</accession>